<accession>A0A0U3DWW0</accession>
<reference evidence="1 2" key="1">
    <citation type="submission" date="2015-12" db="EMBL/GenBank/DDBJ databases">
        <title>In silico genomic study of Pseudomonas phage SM1.</title>
        <authorList>
            <person name="Zawawi N.A.M."/>
            <person name="Mat-Arip Y."/>
            <person name="Wan-Jauhari W.K."/>
            <person name="Fauzi A.A."/>
            <person name="Yee F.J."/>
        </authorList>
    </citation>
    <scope>NUCLEOTIDE SEQUENCE [LARGE SCALE GENOMIC DNA]</scope>
</reference>
<sequence length="111" mass="12372">MRLTLATWDDKPLGLPGFEMNYDVVTQGVQFVKHGAVYEFSCSFGSVTATAGRTDSECRLRARGYVNTRHIDAEKLIDAKLLGALELVRRFFSGDPSDPEWVAFFSKAHAL</sequence>
<organism evidence="1 2">
    <name type="scientific">Pseudomonas phage SM1</name>
    <dbReference type="NCBI Taxonomy" id="1772332"/>
    <lineage>
        <taxon>Viruses</taxon>
        <taxon>Duplodnaviria</taxon>
        <taxon>Heunggongvirae</taxon>
        <taxon>Uroviricota</taxon>
        <taxon>Caudoviricetes</taxon>
        <taxon>Samunavirus</taxon>
        <taxon>Samunavirus SM1</taxon>
    </lineage>
</organism>
<name>A0A0U3DWW0_9CAUD</name>
<dbReference type="Proteomes" id="UP000224832">
    <property type="component" value="Segment"/>
</dbReference>
<gene>
    <name evidence="1" type="ORF">SM1_0102</name>
</gene>
<evidence type="ECO:0000313" key="2">
    <source>
        <dbReference type="Proteomes" id="UP000224832"/>
    </source>
</evidence>
<proteinExistence type="predicted"/>
<dbReference type="EMBL" id="KU245542">
    <property type="protein sequence ID" value="ALT58094.1"/>
    <property type="molecule type" value="Genomic_DNA"/>
</dbReference>
<protein>
    <submittedName>
        <fullName evidence="1">Uncharacterized protein</fullName>
    </submittedName>
</protein>
<keyword evidence="2" id="KW-1185">Reference proteome</keyword>
<evidence type="ECO:0000313" key="1">
    <source>
        <dbReference type="EMBL" id="ALT58094.1"/>
    </source>
</evidence>